<dbReference type="Proteomes" id="UP000005408">
    <property type="component" value="Unassembled WGS sequence"/>
</dbReference>
<dbReference type="EnsemblMetazoa" id="G5524.7">
    <property type="protein sequence ID" value="G5524.7:cds"/>
    <property type="gene ID" value="G5524"/>
</dbReference>
<feature type="compositionally biased region" description="Basic and acidic residues" evidence="1">
    <location>
        <begin position="13"/>
        <end position="44"/>
    </location>
</feature>
<dbReference type="EnsemblMetazoa" id="G5524.15">
    <property type="protein sequence ID" value="G5524.15:cds"/>
    <property type="gene ID" value="G5524"/>
</dbReference>
<dbReference type="EnsemblMetazoa" id="G5524.12">
    <property type="protein sequence ID" value="G5524.12:cds"/>
    <property type="gene ID" value="G5524"/>
</dbReference>
<accession>K1Q856</accession>
<dbReference type="AlphaFoldDB" id="K1Q856"/>
<dbReference type="EnsemblMetazoa" id="G5524.14">
    <property type="protein sequence ID" value="G5524.14:cds"/>
    <property type="gene ID" value="G5524"/>
</dbReference>
<evidence type="ECO:0000313" key="4">
    <source>
        <dbReference type="Proteomes" id="UP000005408"/>
    </source>
</evidence>
<name>K1Q856_MAGGI</name>
<dbReference type="EnsemblMetazoa" id="G5524.1">
    <property type="protein sequence ID" value="G5524.1:cds"/>
    <property type="gene ID" value="G5524"/>
</dbReference>
<feature type="compositionally biased region" description="Polar residues" evidence="1">
    <location>
        <begin position="97"/>
        <end position="108"/>
    </location>
</feature>
<protein>
    <submittedName>
        <fullName evidence="2 3">Uncharacterized protein</fullName>
    </submittedName>
</protein>
<organism evidence="2">
    <name type="scientific">Magallana gigas</name>
    <name type="common">Pacific oyster</name>
    <name type="synonym">Crassostrea gigas</name>
    <dbReference type="NCBI Taxonomy" id="29159"/>
    <lineage>
        <taxon>Eukaryota</taxon>
        <taxon>Metazoa</taxon>
        <taxon>Spiralia</taxon>
        <taxon>Lophotrochozoa</taxon>
        <taxon>Mollusca</taxon>
        <taxon>Bivalvia</taxon>
        <taxon>Autobranchia</taxon>
        <taxon>Pteriomorphia</taxon>
        <taxon>Ostreida</taxon>
        <taxon>Ostreoidea</taxon>
        <taxon>Ostreidae</taxon>
        <taxon>Magallana</taxon>
    </lineage>
</organism>
<evidence type="ECO:0000313" key="2">
    <source>
        <dbReference type="EMBL" id="EKC25035.1"/>
    </source>
</evidence>
<dbReference type="EnsemblMetazoa" id="G5524.16">
    <property type="protein sequence ID" value="G5524.16:cds"/>
    <property type="gene ID" value="G5524"/>
</dbReference>
<evidence type="ECO:0000256" key="1">
    <source>
        <dbReference type="SAM" id="MobiDB-lite"/>
    </source>
</evidence>
<dbReference type="EnsemblMetazoa" id="G5524.18">
    <property type="protein sequence ID" value="G5524.18:cds"/>
    <property type="gene ID" value="G5524"/>
</dbReference>
<dbReference type="EnsemblMetazoa" id="G5524.5">
    <property type="protein sequence ID" value="G5524.5:cds"/>
    <property type="gene ID" value="G5524"/>
</dbReference>
<dbReference type="EnsemblMetazoa" id="G5524.11">
    <property type="protein sequence ID" value="G5524.11:cds"/>
    <property type="gene ID" value="G5524"/>
</dbReference>
<sequence>MSWFKFWSRSKSKSKDIKDEYQKELKRSESLREDSNLTEAEREKQKLKHTLSISRSGRFKHKKRERGGILDKPEMFDKTLENGNGGRPTVKPPNPPSSGHSRSPNNTCRDVRDVFQSNYPSHVAAV</sequence>
<keyword evidence="4" id="KW-1185">Reference proteome</keyword>
<dbReference type="EnsemblMetazoa" id="G5524.19">
    <property type="protein sequence ID" value="G5524.19:cds"/>
    <property type="gene ID" value="G5524"/>
</dbReference>
<dbReference type="EnsemblMetazoa" id="G5524.3">
    <property type="protein sequence ID" value="G5524.3:cds"/>
    <property type="gene ID" value="G5524"/>
</dbReference>
<feature type="compositionally biased region" description="Basic and acidic residues" evidence="1">
    <location>
        <begin position="66"/>
        <end position="80"/>
    </location>
</feature>
<evidence type="ECO:0000313" key="3">
    <source>
        <dbReference type="EnsemblMetazoa" id="G5524.11:cds"/>
    </source>
</evidence>
<proteinExistence type="predicted"/>
<reference evidence="2" key="1">
    <citation type="journal article" date="2012" name="Nature">
        <title>The oyster genome reveals stress adaptation and complexity of shell formation.</title>
        <authorList>
            <person name="Zhang G."/>
            <person name="Fang X."/>
            <person name="Guo X."/>
            <person name="Li L."/>
            <person name="Luo R."/>
            <person name="Xu F."/>
            <person name="Yang P."/>
            <person name="Zhang L."/>
            <person name="Wang X."/>
            <person name="Qi H."/>
            <person name="Xiong Z."/>
            <person name="Que H."/>
            <person name="Xie Y."/>
            <person name="Holland P.W."/>
            <person name="Paps J."/>
            <person name="Zhu Y."/>
            <person name="Wu F."/>
            <person name="Chen Y."/>
            <person name="Wang J."/>
            <person name="Peng C."/>
            <person name="Meng J."/>
            <person name="Yang L."/>
            <person name="Liu J."/>
            <person name="Wen B."/>
            <person name="Zhang N."/>
            <person name="Huang Z."/>
            <person name="Zhu Q."/>
            <person name="Feng Y."/>
            <person name="Mount A."/>
            <person name="Hedgecock D."/>
            <person name="Xu Z."/>
            <person name="Liu Y."/>
            <person name="Domazet-Loso T."/>
            <person name="Du Y."/>
            <person name="Sun X."/>
            <person name="Zhang S."/>
            <person name="Liu B."/>
            <person name="Cheng P."/>
            <person name="Jiang X."/>
            <person name="Li J."/>
            <person name="Fan D."/>
            <person name="Wang W."/>
            <person name="Fu W."/>
            <person name="Wang T."/>
            <person name="Wang B."/>
            <person name="Zhang J."/>
            <person name="Peng Z."/>
            <person name="Li Y."/>
            <person name="Li N."/>
            <person name="Wang J."/>
            <person name="Chen M."/>
            <person name="He Y."/>
            <person name="Tan F."/>
            <person name="Song X."/>
            <person name="Zheng Q."/>
            <person name="Huang R."/>
            <person name="Yang H."/>
            <person name="Du X."/>
            <person name="Chen L."/>
            <person name="Yang M."/>
            <person name="Gaffney P.M."/>
            <person name="Wang S."/>
            <person name="Luo L."/>
            <person name="She Z."/>
            <person name="Ming Y."/>
            <person name="Huang W."/>
            <person name="Zhang S."/>
            <person name="Huang B."/>
            <person name="Zhang Y."/>
            <person name="Qu T."/>
            <person name="Ni P."/>
            <person name="Miao G."/>
            <person name="Wang J."/>
            <person name="Wang Q."/>
            <person name="Steinberg C.E."/>
            <person name="Wang H."/>
            <person name="Li N."/>
            <person name="Qian L."/>
            <person name="Zhang G."/>
            <person name="Li Y."/>
            <person name="Yang H."/>
            <person name="Liu X."/>
            <person name="Wang J."/>
            <person name="Yin Y."/>
            <person name="Wang J."/>
        </authorList>
    </citation>
    <scope>NUCLEOTIDE SEQUENCE [LARGE SCALE GENOMIC DNA]</scope>
    <source>
        <strain evidence="2">05x7-T-G4-1.051#20</strain>
    </source>
</reference>
<dbReference type="EnsemblMetazoa" id="G5524.13">
    <property type="protein sequence ID" value="G5524.13:cds"/>
    <property type="gene ID" value="G5524"/>
</dbReference>
<dbReference type="EnsemblMetazoa" id="G5524.17">
    <property type="protein sequence ID" value="G5524.17:cds"/>
    <property type="gene ID" value="G5524"/>
</dbReference>
<dbReference type="HOGENOM" id="CLU_1983705_0_0_1"/>
<dbReference type="EnsemblMetazoa" id="G5524.8">
    <property type="protein sequence ID" value="G5524.8:cds"/>
    <property type="gene ID" value="G5524"/>
</dbReference>
<reference evidence="3" key="2">
    <citation type="submission" date="2022-08" db="UniProtKB">
        <authorList>
            <consortium name="EnsemblMetazoa"/>
        </authorList>
    </citation>
    <scope>IDENTIFICATION</scope>
    <source>
        <strain evidence="3">05x7-T-G4-1.051#20</strain>
    </source>
</reference>
<dbReference type="EnsemblMetazoa" id="G5524.6">
    <property type="protein sequence ID" value="G5524.6:cds"/>
    <property type="gene ID" value="G5524"/>
</dbReference>
<feature type="region of interest" description="Disordered" evidence="1">
    <location>
        <begin position="1"/>
        <end position="110"/>
    </location>
</feature>
<dbReference type="EMBL" id="JH818049">
    <property type="protein sequence ID" value="EKC25035.1"/>
    <property type="molecule type" value="Genomic_DNA"/>
</dbReference>
<gene>
    <name evidence="2" type="ORF">CGI_10020949</name>
</gene>